<evidence type="ECO:0000313" key="4">
    <source>
        <dbReference type="Proteomes" id="UP000308037"/>
    </source>
</evidence>
<evidence type="ECO:0000313" key="3">
    <source>
        <dbReference type="EMBL" id="TKR25429.1"/>
    </source>
</evidence>
<evidence type="ECO:0000256" key="1">
    <source>
        <dbReference type="SAM" id="MobiDB-lite"/>
    </source>
</evidence>
<accession>A0A4U5JH95</accession>
<dbReference type="EMBL" id="QKNX01000003">
    <property type="protein sequence ID" value="TKR25429.1"/>
    <property type="molecule type" value="Genomic_DNA"/>
</dbReference>
<feature type="region of interest" description="Disordered" evidence="1">
    <location>
        <begin position="1"/>
        <end position="79"/>
    </location>
</feature>
<reference evidence="3 4" key="1">
    <citation type="submission" date="2019-04" db="EMBL/GenBank/DDBJ databases">
        <title>Natronomonas sp. F20-122 a newhaloarchaeon isolated from a saline saltern of Isla Bacuta, Huelva, Spain.</title>
        <authorList>
            <person name="Duran-Viseras A."/>
            <person name="Sanchez-Porro C."/>
            <person name="Ventosa A."/>
        </authorList>
    </citation>
    <scope>NUCLEOTIDE SEQUENCE [LARGE SCALE GENOMIC DNA]</scope>
    <source>
        <strain evidence="3 4">F20-122</strain>
    </source>
</reference>
<dbReference type="AlphaFoldDB" id="A0A4U5JH95"/>
<organism evidence="3 4">
    <name type="scientific">Natronomonas salsuginis</name>
    <dbReference type="NCBI Taxonomy" id="2217661"/>
    <lineage>
        <taxon>Archaea</taxon>
        <taxon>Methanobacteriati</taxon>
        <taxon>Methanobacteriota</taxon>
        <taxon>Stenosarchaea group</taxon>
        <taxon>Halobacteria</taxon>
        <taxon>Halobacteriales</taxon>
        <taxon>Natronomonadaceae</taxon>
        <taxon>Natronomonas</taxon>
    </lineage>
</organism>
<gene>
    <name evidence="3" type="ORF">DM868_08365</name>
</gene>
<protein>
    <recommendedName>
        <fullName evidence="2">DUF7573 domain-containing protein</fullName>
    </recommendedName>
</protein>
<name>A0A4U5JH95_9EURY</name>
<feature type="domain" description="DUF7573" evidence="2">
    <location>
        <begin position="67"/>
        <end position="105"/>
    </location>
</feature>
<evidence type="ECO:0000259" key="2">
    <source>
        <dbReference type="Pfam" id="PF24458"/>
    </source>
</evidence>
<dbReference type="OrthoDB" id="157634at2157"/>
<feature type="compositionally biased region" description="Basic and acidic residues" evidence="1">
    <location>
        <begin position="51"/>
        <end position="64"/>
    </location>
</feature>
<dbReference type="RefSeq" id="WP_137276428.1">
    <property type="nucleotide sequence ID" value="NZ_QKNX01000003.1"/>
</dbReference>
<keyword evidence="4" id="KW-1185">Reference proteome</keyword>
<proteinExistence type="predicted"/>
<dbReference type="InterPro" id="IPR055995">
    <property type="entry name" value="DUF7573"/>
</dbReference>
<dbReference type="Proteomes" id="UP000308037">
    <property type="component" value="Unassembled WGS sequence"/>
</dbReference>
<sequence length="105" mass="11047">MKDASIDDFLDGGERDGEDDERDANGREVGGEGADGHASTGDEGADASDEATGRDGGDDPRHSVEPATSTYAWSPDGPVCADCGDAVDRRWRDGDRLVCAECKAW</sequence>
<feature type="compositionally biased region" description="Acidic residues" evidence="1">
    <location>
        <begin position="1"/>
        <end position="22"/>
    </location>
</feature>
<comment type="caution">
    <text evidence="3">The sequence shown here is derived from an EMBL/GenBank/DDBJ whole genome shotgun (WGS) entry which is preliminary data.</text>
</comment>
<dbReference type="Pfam" id="PF24458">
    <property type="entry name" value="DUF7573"/>
    <property type="match status" value="1"/>
</dbReference>